<dbReference type="PANTHER" id="PTHR40465:SF1">
    <property type="entry name" value="DUF6534 DOMAIN-CONTAINING PROTEIN"/>
    <property type="match status" value="1"/>
</dbReference>
<feature type="transmembrane region" description="Helical" evidence="1">
    <location>
        <begin position="213"/>
        <end position="233"/>
    </location>
</feature>
<keyword evidence="1" id="KW-0472">Membrane</keyword>
<dbReference type="Pfam" id="PF20152">
    <property type="entry name" value="DUF6534"/>
    <property type="match status" value="1"/>
</dbReference>
<dbReference type="InterPro" id="IPR045339">
    <property type="entry name" value="DUF6534"/>
</dbReference>
<dbReference type="Proteomes" id="UP001175211">
    <property type="component" value="Unassembled WGS sequence"/>
</dbReference>
<feature type="transmembrane region" description="Helical" evidence="1">
    <location>
        <begin position="16"/>
        <end position="38"/>
    </location>
</feature>
<comment type="caution">
    <text evidence="3">The sequence shown here is derived from an EMBL/GenBank/DDBJ whole genome shotgun (WGS) entry which is preliminary data.</text>
</comment>
<sequence length="331" mass="37142">MVDTLTFDRDEQLGSLLISLVVSAVMYGITTFQVYIFFKKDDNRPRDPMLMKGFVISLWILDTLQQAFVTQGVYWYLVNNFNNPSNIMESTWGHTAQIFITAIMNLSCQGFLIRRIWYLAPPKRKMIVAGVVCFISLVSLCAFIAMISVGVIFVQVNDMSQITRPGSRNSFYVTLGAGMGSDICIAICLCYQLSRSRPSIPRTKTVIDKLIRYAISTCLLTSLVATVSFIALATRPSSMVFIAIFCLLSKFYFNTLMATLNSRIELRRHLDGPTVVSLDLQYDNEIGIDLNTLSHPSGREGKRRHDNDLTSTCASGTETGLRVSYLYYPGL</sequence>
<feature type="transmembrane region" description="Helical" evidence="1">
    <location>
        <begin position="126"/>
        <end position="151"/>
    </location>
</feature>
<dbReference type="PANTHER" id="PTHR40465">
    <property type="entry name" value="CHROMOSOME 1, WHOLE GENOME SHOTGUN SEQUENCE"/>
    <property type="match status" value="1"/>
</dbReference>
<evidence type="ECO:0000313" key="4">
    <source>
        <dbReference type="Proteomes" id="UP001175211"/>
    </source>
</evidence>
<proteinExistence type="predicted"/>
<dbReference type="GeneID" id="85357943"/>
<accession>A0AA39JNL3</accession>
<reference evidence="3" key="1">
    <citation type="submission" date="2023-06" db="EMBL/GenBank/DDBJ databases">
        <authorList>
            <consortium name="Lawrence Berkeley National Laboratory"/>
            <person name="Ahrendt S."/>
            <person name="Sahu N."/>
            <person name="Indic B."/>
            <person name="Wong-Bajracharya J."/>
            <person name="Merenyi Z."/>
            <person name="Ke H.-M."/>
            <person name="Monk M."/>
            <person name="Kocsube S."/>
            <person name="Drula E."/>
            <person name="Lipzen A."/>
            <person name="Balint B."/>
            <person name="Henrissat B."/>
            <person name="Andreopoulos B."/>
            <person name="Martin F.M."/>
            <person name="Harder C.B."/>
            <person name="Rigling D."/>
            <person name="Ford K.L."/>
            <person name="Foster G.D."/>
            <person name="Pangilinan J."/>
            <person name="Papanicolaou A."/>
            <person name="Barry K."/>
            <person name="LaButti K."/>
            <person name="Viragh M."/>
            <person name="Koriabine M."/>
            <person name="Yan M."/>
            <person name="Riley R."/>
            <person name="Champramary S."/>
            <person name="Plett K.L."/>
            <person name="Tsai I.J."/>
            <person name="Slot J."/>
            <person name="Sipos G."/>
            <person name="Plett J."/>
            <person name="Nagy L.G."/>
            <person name="Grigoriev I.V."/>
        </authorList>
    </citation>
    <scope>NUCLEOTIDE SEQUENCE</scope>
    <source>
        <strain evidence="3">CCBAS 213</strain>
    </source>
</reference>
<keyword evidence="1" id="KW-0812">Transmembrane</keyword>
<evidence type="ECO:0000256" key="1">
    <source>
        <dbReference type="SAM" id="Phobius"/>
    </source>
</evidence>
<feature type="transmembrane region" description="Helical" evidence="1">
    <location>
        <begin position="96"/>
        <end position="114"/>
    </location>
</feature>
<feature type="transmembrane region" description="Helical" evidence="1">
    <location>
        <begin position="171"/>
        <end position="193"/>
    </location>
</feature>
<evidence type="ECO:0000259" key="2">
    <source>
        <dbReference type="Pfam" id="PF20152"/>
    </source>
</evidence>
<name>A0AA39JNL3_ARMTA</name>
<keyword evidence="4" id="KW-1185">Reference proteome</keyword>
<dbReference type="RefSeq" id="XP_060325179.1">
    <property type="nucleotide sequence ID" value="XM_060474395.1"/>
</dbReference>
<feature type="transmembrane region" description="Helical" evidence="1">
    <location>
        <begin position="50"/>
        <end position="76"/>
    </location>
</feature>
<keyword evidence="1" id="KW-1133">Transmembrane helix</keyword>
<evidence type="ECO:0000313" key="3">
    <source>
        <dbReference type="EMBL" id="KAK0444609.1"/>
    </source>
</evidence>
<dbReference type="AlphaFoldDB" id="A0AA39JNL3"/>
<gene>
    <name evidence="3" type="ORF">EV420DRAFT_1573887</name>
</gene>
<dbReference type="EMBL" id="JAUEPS010000053">
    <property type="protein sequence ID" value="KAK0444609.1"/>
    <property type="molecule type" value="Genomic_DNA"/>
</dbReference>
<organism evidence="3 4">
    <name type="scientific">Armillaria tabescens</name>
    <name type="common">Ringless honey mushroom</name>
    <name type="synonym">Agaricus tabescens</name>
    <dbReference type="NCBI Taxonomy" id="1929756"/>
    <lineage>
        <taxon>Eukaryota</taxon>
        <taxon>Fungi</taxon>
        <taxon>Dikarya</taxon>
        <taxon>Basidiomycota</taxon>
        <taxon>Agaricomycotina</taxon>
        <taxon>Agaricomycetes</taxon>
        <taxon>Agaricomycetidae</taxon>
        <taxon>Agaricales</taxon>
        <taxon>Marasmiineae</taxon>
        <taxon>Physalacriaceae</taxon>
        <taxon>Desarmillaria</taxon>
    </lineage>
</organism>
<feature type="domain" description="DUF6534" evidence="2">
    <location>
        <begin position="180"/>
        <end position="263"/>
    </location>
</feature>
<protein>
    <recommendedName>
        <fullName evidence="2">DUF6534 domain-containing protein</fullName>
    </recommendedName>
</protein>
<feature type="transmembrane region" description="Helical" evidence="1">
    <location>
        <begin position="239"/>
        <end position="260"/>
    </location>
</feature>